<dbReference type="RefSeq" id="WP_346751329.1">
    <property type="nucleotide sequence ID" value="NZ_JAUJEA010000002.1"/>
</dbReference>
<gene>
    <name evidence="2" type="ORF">QQ008_08020</name>
</gene>
<evidence type="ECO:0008006" key="4">
    <source>
        <dbReference type="Google" id="ProtNLM"/>
    </source>
</evidence>
<organism evidence="2 3">
    <name type="scientific">Splendidivirga corallicola</name>
    <dbReference type="NCBI Taxonomy" id="3051826"/>
    <lineage>
        <taxon>Bacteria</taxon>
        <taxon>Pseudomonadati</taxon>
        <taxon>Bacteroidota</taxon>
        <taxon>Cytophagia</taxon>
        <taxon>Cytophagales</taxon>
        <taxon>Splendidivirgaceae</taxon>
        <taxon>Splendidivirga</taxon>
    </lineage>
</organism>
<evidence type="ECO:0000256" key="1">
    <source>
        <dbReference type="SAM" id="SignalP"/>
    </source>
</evidence>
<reference evidence="2" key="1">
    <citation type="submission" date="2023-06" db="EMBL/GenBank/DDBJ databases">
        <title>Genomic of Parafulvivirga corallium.</title>
        <authorList>
            <person name="Wang G."/>
        </authorList>
    </citation>
    <scope>NUCLEOTIDE SEQUENCE</scope>
    <source>
        <strain evidence="2">BMA10</strain>
    </source>
</reference>
<evidence type="ECO:0000313" key="3">
    <source>
        <dbReference type="Proteomes" id="UP001172082"/>
    </source>
</evidence>
<proteinExistence type="predicted"/>
<evidence type="ECO:0000313" key="2">
    <source>
        <dbReference type="EMBL" id="MDN5201303.1"/>
    </source>
</evidence>
<comment type="caution">
    <text evidence="2">The sequence shown here is derived from an EMBL/GenBank/DDBJ whole genome shotgun (WGS) entry which is preliminary data.</text>
</comment>
<feature type="chain" id="PRO_5045880726" description="IrrE N-terminal-like domain-containing protein" evidence="1">
    <location>
        <begin position="27"/>
        <end position="173"/>
    </location>
</feature>
<dbReference type="EMBL" id="JAUJEA010000002">
    <property type="protein sequence ID" value="MDN5201303.1"/>
    <property type="molecule type" value="Genomic_DNA"/>
</dbReference>
<accession>A0ABT8KNL0</accession>
<dbReference type="Proteomes" id="UP001172082">
    <property type="component" value="Unassembled WGS sequence"/>
</dbReference>
<sequence>MNKISLKTLLHSVMFLSILIVLQSCSKDQEMVAPTPVKFSKVEAPLRPFFQRFEDEAAKRGITVDLTAEGIVGEIEEISRQHVAGQCSYSFNRPGRVTVDETFWNNSSSLFREFIVFHELGHCYLNRDHLEDAFNNGVCKSIMRSGTGDCFDAYATNSRDYYIDELFSTVTAK</sequence>
<keyword evidence="1" id="KW-0732">Signal</keyword>
<name>A0ABT8KNL0_9BACT</name>
<dbReference type="PROSITE" id="PS51257">
    <property type="entry name" value="PROKAR_LIPOPROTEIN"/>
    <property type="match status" value="1"/>
</dbReference>
<feature type="signal peptide" evidence="1">
    <location>
        <begin position="1"/>
        <end position="26"/>
    </location>
</feature>
<keyword evidence="3" id="KW-1185">Reference proteome</keyword>
<protein>
    <recommendedName>
        <fullName evidence="4">IrrE N-terminal-like domain-containing protein</fullName>
    </recommendedName>
</protein>